<sequence>MYQTIKNRKPLGKRVSLCQTTSLALGIFLAYCVNFLKVISTPIVGVEFTIMRPNLFLKILFIHERHRERGKYIGTRTQCQDPGIDGATPGRGLKPWNGGNEAHTHSAVKSVPENLLKCFGEQTKNYVQTMCPIEGEGNIVRFLFSLFGQKQNAVNLTLIDSWVDTAIFQLKEGSSKEKAAVFRSMNSALGKSPWLVRNELTVADVGLWSVLQQTGGCNVTVPANVQKWMRACENLAPFNTALKLLK</sequence>
<protein>
    <submittedName>
        <fullName evidence="1">(raccoon dog) hypothetical protein</fullName>
    </submittedName>
</protein>
<gene>
    <name evidence="1" type="ORF">NYPRO_LOCUS6037</name>
</gene>
<dbReference type="PANTHER" id="PTHR13438">
    <property type="entry name" value="AMINOACYL TRNA SYNTHASE COMPLEX-INTERACTING MULTIFUNCTIONAL PROTEIN"/>
    <property type="match status" value="1"/>
</dbReference>
<dbReference type="SUPFAM" id="SSF47616">
    <property type="entry name" value="GST C-terminal domain-like"/>
    <property type="match status" value="1"/>
</dbReference>
<evidence type="ECO:0000313" key="2">
    <source>
        <dbReference type="Proteomes" id="UP000645828"/>
    </source>
</evidence>
<dbReference type="Gene3D" id="1.20.1050.130">
    <property type="match status" value="1"/>
</dbReference>
<keyword evidence="2" id="KW-1185">Reference proteome</keyword>
<evidence type="ECO:0000313" key="1">
    <source>
        <dbReference type="EMBL" id="CAD7673242.1"/>
    </source>
</evidence>
<dbReference type="GO" id="GO:0017101">
    <property type="term" value="C:aminoacyl-tRNA synthetase multienzyme complex"/>
    <property type="evidence" value="ECO:0007669"/>
    <property type="project" value="InterPro"/>
</dbReference>
<proteinExistence type="predicted"/>
<dbReference type="CDD" id="cd03200">
    <property type="entry name" value="GST_C_AIMP2"/>
    <property type="match status" value="1"/>
</dbReference>
<accession>A0A811YFS9</accession>
<comment type="caution">
    <text evidence="1">The sequence shown here is derived from an EMBL/GenBank/DDBJ whole genome shotgun (WGS) entry which is preliminary data.</text>
</comment>
<dbReference type="AlphaFoldDB" id="A0A811YFS9"/>
<dbReference type="InterPro" id="IPR042360">
    <property type="entry name" value="AIMP2"/>
</dbReference>
<dbReference type="Proteomes" id="UP000645828">
    <property type="component" value="Unassembled WGS sequence"/>
</dbReference>
<organism evidence="1 2">
    <name type="scientific">Nyctereutes procyonoides</name>
    <name type="common">Raccoon dog</name>
    <name type="synonym">Canis procyonoides</name>
    <dbReference type="NCBI Taxonomy" id="34880"/>
    <lineage>
        <taxon>Eukaryota</taxon>
        <taxon>Metazoa</taxon>
        <taxon>Chordata</taxon>
        <taxon>Craniata</taxon>
        <taxon>Vertebrata</taxon>
        <taxon>Euteleostomi</taxon>
        <taxon>Mammalia</taxon>
        <taxon>Eutheria</taxon>
        <taxon>Laurasiatheria</taxon>
        <taxon>Carnivora</taxon>
        <taxon>Caniformia</taxon>
        <taxon>Canidae</taxon>
        <taxon>Nyctereutes</taxon>
    </lineage>
</organism>
<name>A0A811YFS9_NYCPR</name>
<dbReference type="PANTHER" id="PTHR13438:SF2">
    <property type="entry name" value="AMINOACYL TRNA SYNTHASE COMPLEX-INTERACTING MULTIFUNCTIONAL PROTEIN 2"/>
    <property type="match status" value="1"/>
</dbReference>
<dbReference type="EMBL" id="CAJHUB010000671">
    <property type="protein sequence ID" value="CAD7673242.1"/>
    <property type="molecule type" value="Genomic_DNA"/>
</dbReference>
<reference evidence="1" key="1">
    <citation type="submission" date="2020-12" db="EMBL/GenBank/DDBJ databases">
        <authorList>
            <consortium name="Molecular Ecology Group"/>
        </authorList>
    </citation>
    <scope>NUCLEOTIDE SEQUENCE</scope>
    <source>
        <strain evidence="1">TBG_1078</strain>
    </source>
</reference>
<dbReference type="InterPro" id="IPR036282">
    <property type="entry name" value="Glutathione-S-Trfase_C_sf"/>
</dbReference>